<accession>A0A5Y4CMG2</accession>
<dbReference type="EMBL" id="AAJAFA010000011">
    <property type="protein sequence ID" value="ECJ9926138.1"/>
    <property type="molecule type" value="Genomic_DNA"/>
</dbReference>
<comment type="caution">
    <text evidence="1">The sequence shown here is derived from an EMBL/GenBank/DDBJ whole genome shotgun (WGS) entry which is preliminary data.</text>
</comment>
<feature type="non-terminal residue" evidence="1">
    <location>
        <position position="133"/>
    </location>
</feature>
<dbReference type="AlphaFoldDB" id="A0A5Y4CMG2"/>
<organism evidence="1">
    <name type="scientific">Salmonella enterica</name>
    <name type="common">Salmonella choleraesuis</name>
    <dbReference type="NCBI Taxonomy" id="28901"/>
    <lineage>
        <taxon>Bacteria</taxon>
        <taxon>Pseudomonadati</taxon>
        <taxon>Pseudomonadota</taxon>
        <taxon>Gammaproteobacteria</taxon>
        <taxon>Enterobacterales</taxon>
        <taxon>Enterobacteriaceae</taxon>
        <taxon>Salmonella</taxon>
    </lineage>
</organism>
<gene>
    <name evidence="1" type="ORF">FQR38_04255</name>
</gene>
<reference evidence="1" key="1">
    <citation type="submission" date="2019-07" db="EMBL/GenBank/DDBJ databases">
        <authorList>
            <consortium name="PulseNet: The National Subtyping Network for Foodborne Disease Surveillance"/>
            <person name="Tarr C.L."/>
            <person name="Trees E."/>
            <person name="Katz L.S."/>
            <person name="Carleton-Romer H.A."/>
            <person name="Stroika S."/>
            <person name="Kucerova Z."/>
            <person name="Roache K.F."/>
            <person name="Sabol A.L."/>
            <person name="Besser J."/>
            <person name="Gerner-Smidt P."/>
        </authorList>
    </citation>
    <scope>NUCLEOTIDE SEQUENCE</scope>
    <source>
        <strain evidence="1">PNUSAS085448</strain>
    </source>
</reference>
<sequence length="133" mass="15352">MSSKYEELKKEVSELADEGRNLYLSMLNEHHKFDDELLKDLHEKGSKIVDVGGNYQSWYSKACRVIEQTLPERLDEFVKLYKGDEKRKEISPLNYSISDYLVGIQSTRGSSIIASRKDAIPKMETQYRILSSA</sequence>
<protein>
    <submittedName>
        <fullName evidence="1">Uncharacterized protein</fullName>
    </submittedName>
</protein>
<name>A0A5Y4CMG2_SALER</name>
<evidence type="ECO:0000313" key="1">
    <source>
        <dbReference type="EMBL" id="ECJ9926138.1"/>
    </source>
</evidence>
<proteinExistence type="predicted"/>